<comment type="caution">
    <text evidence="1">The sequence shown here is derived from an EMBL/GenBank/DDBJ whole genome shotgun (WGS) entry which is preliminary data.</text>
</comment>
<proteinExistence type="predicted"/>
<protein>
    <submittedName>
        <fullName evidence="1">Uncharacterized protein</fullName>
    </submittedName>
</protein>
<sequence>MIGKQEYEKAKLIVETYDKQAVKIPKAILKPNYNIEHLEYALPDDIDDSLTGLCAIIEFCDGMIKDVIAKGYSKDHEMYTFEFLMKKIYGDGIFDWWNANQVGSGANH</sequence>
<gene>
    <name evidence="1" type="ORF">S01H1_64398</name>
</gene>
<name>X0XEN8_9ZZZZ</name>
<accession>X0XEN8</accession>
<dbReference type="EMBL" id="BARS01042443">
    <property type="protein sequence ID" value="GAG41654.1"/>
    <property type="molecule type" value="Genomic_DNA"/>
</dbReference>
<evidence type="ECO:0000313" key="1">
    <source>
        <dbReference type="EMBL" id="GAG41654.1"/>
    </source>
</evidence>
<reference evidence="1" key="1">
    <citation type="journal article" date="2014" name="Front. Microbiol.">
        <title>High frequency of phylogenetically diverse reductive dehalogenase-homologous genes in deep subseafloor sedimentary metagenomes.</title>
        <authorList>
            <person name="Kawai M."/>
            <person name="Futagami T."/>
            <person name="Toyoda A."/>
            <person name="Takaki Y."/>
            <person name="Nishi S."/>
            <person name="Hori S."/>
            <person name="Arai W."/>
            <person name="Tsubouchi T."/>
            <person name="Morono Y."/>
            <person name="Uchiyama I."/>
            <person name="Ito T."/>
            <person name="Fujiyama A."/>
            <person name="Inagaki F."/>
            <person name="Takami H."/>
        </authorList>
    </citation>
    <scope>NUCLEOTIDE SEQUENCE</scope>
    <source>
        <strain evidence="1">Expedition CK06-06</strain>
    </source>
</reference>
<organism evidence="1">
    <name type="scientific">marine sediment metagenome</name>
    <dbReference type="NCBI Taxonomy" id="412755"/>
    <lineage>
        <taxon>unclassified sequences</taxon>
        <taxon>metagenomes</taxon>
        <taxon>ecological metagenomes</taxon>
    </lineage>
</organism>
<dbReference type="AlphaFoldDB" id="X0XEN8"/>